<accession>A0ABR4DD56</accession>
<keyword evidence="2 7" id="KW-0812">Transmembrane</keyword>
<dbReference type="EMBL" id="JAZGUE010000003">
    <property type="protein sequence ID" value="KAL2268278.1"/>
    <property type="molecule type" value="Genomic_DNA"/>
</dbReference>
<keyword evidence="10" id="KW-1185">Reference proteome</keyword>
<name>A0ABR4DD56_9PEZI</name>
<proteinExistence type="inferred from homology"/>
<sequence length="386" mass="42918">MAPTNASSARGRDIPRSELLTLIWVCFSAAACLVAVRATIRLRSPATTRLAPMEDCWIYLALAALLALCVLETIQLPRLYYITGILSGDVALTTAEEIIFQTRQYLRFQFPITILFWSVLWCVKAAFLALYWRLFRDLTWYRRAWYMLAVFTFLAYGGCILTLTFSCGRDVRNFFGFNTCASPQNVWASNFSVYFSTAVDVFTDLCIMAMPLRLIHNINVSLRQKIGLVCVFSLGFVMIVFAVIRANQSLVKTGFVNLNLLLIWSTLGASISVLVGTLPALKVLITKRARASENRSGSGGSRSSTKKPTSSFGAHARCPRSPRSVALGSVRRGSAHAKSLAGTSTEATASLEEILVQRDVTISYTPVSRPSPARYHERFQSQHHNR</sequence>
<comment type="caution">
    <text evidence="9">The sequence shown here is derived from an EMBL/GenBank/DDBJ whole genome shotgun (WGS) entry which is preliminary data.</text>
</comment>
<dbReference type="Pfam" id="PF20684">
    <property type="entry name" value="Fung_rhodopsin"/>
    <property type="match status" value="1"/>
</dbReference>
<evidence type="ECO:0000256" key="7">
    <source>
        <dbReference type="SAM" id="Phobius"/>
    </source>
</evidence>
<evidence type="ECO:0000313" key="9">
    <source>
        <dbReference type="EMBL" id="KAL2268278.1"/>
    </source>
</evidence>
<keyword evidence="3 7" id="KW-1133">Transmembrane helix</keyword>
<dbReference type="PANTHER" id="PTHR33048">
    <property type="entry name" value="PTH11-LIKE INTEGRAL MEMBRANE PROTEIN (AFU_ORTHOLOGUE AFUA_5G11245)"/>
    <property type="match status" value="1"/>
</dbReference>
<feature type="transmembrane region" description="Helical" evidence="7">
    <location>
        <begin position="258"/>
        <end position="285"/>
    </location>
</feature>
<evidence type="ECO:0000259" key="8">
    <source>
        <dbReference type="Pfam" id="PF20684"/>
    </source>
</evidence>
<evidence type="ECO:0000256" key="4">
    <source>
        <dbReference type="ARBA" id="ARBA00023136"/>
    </source>
</evidence>
<feature type="compositionally biased region" description="Low complexity" evidence="6">
    <location>
        <begin position="301"/>
        <end position="311"/>
    </location>
</feature>
<reference evidence="9 10" key="1">
    <citation type="journal article" date="2024" name="Commun. Biol.">
        <title>Comparative genomic analysis of thermophilic fungi reveals convergent evolutionary adaptations and gene losses.</title>
        <authorList>
            <person name="Steindorff A.S."/>
            <person name="Aguilar-Pontes M.V."/>
            <person name="Robinson A.J."/>
            <person name="Andreopoulos B."/>
            <person name="LaButti K."/>
            <person name="Kuo A."/>
            <person name="Mondo S."/>
            <person name="Riley R."/>
            <person name="Otillar R."/>
            <person name="Haridas S."/>
            <person name="Lipzen A."/>
            <person name="Grimwood J."/>
            <person name="Schmutz J."/>
            <person name="Clum A."/>
            <person name="Reid I.D."/>
            <person name="Moisan M.C."/>
            <person name="Butler G."/>
            <person name="Nguyen T.T.M."/>
            <person name="Dewar K."/>
            <person name="Conant G."/>
            <person name="Drula E."/>
            <person name="Henrissat B."/>
            <person name="Hansel C."/>
            <person name="Singer S."/>
            <person name="Hutchinson M.I."/>
            <person name="de Vries R.P."/>
            <person name="Natvig D.O."/>
            <person name="Powell A.J."/>
            <person name="Tsang A."/>
            <person name="Grigoriev I.V."/>
        </authorList>
    </citation>
    <scope>NUCLEOTIDE SEQUENCE [LARGE SCALE GENOMIC DNA]</scope>
    <source>
        <strain evidence="9 10">ATCC 22073</strain>
    </source>
</reference>
<comment type="subcellular location">
    <subcellularLocation>
        <location evidence="1">Membrane</location>
        <topology evidence="1">Multi-pass membrane protein</topology>
    </subcellularLocation>
</comment>
<feature type="transmembrane region" description="Helical" evidence="7">
    <location>
        <begin position="57"/>
        <end position="76"/>
    </location>
</feature>
<evidence type="ECO:0000256" key="1">
    <source>
        <dbReference type="ARBA" id="ARBA00004141"/>
    </source>
</evidence>
<dbReference type="InterPro" id="IPR052337">
    <property type="entry name" value="SAT4-like"/>
</dbReference>
<feature type="transmembrane region" description="Helical" evidence="7">
    <location>
        <begin position="144"/>
        <end position="165"/>
    </location>
</feature>
<feature type="domain" description="Rhodopsin" evidence="8">
    <location>
        <begin position="51"/>
        <end position="286"/>
    </location>
</feature>
<evidence type="ECO:0000256" key="6">
    <source>
        <dbReference type="SAM" id="MobiDB-lite"/>
    </source>
</evidence>
<keyword evidence="4 7" id="KW-0472">Membrane</keyword>
<feature type="transmembrane region" description="Helical" evidence="7">
    <location>
        <begin position="193"/>
        <end position="214"/>
    </location>
</feature>
<dbReference type="Proteomes" id="UP001600064">
    <property type="component" value="Unassembled WGS sequence"/>
</dbReference>
<dbReference type="InterPro" id="IPR049326">
    <property type="entry name" value="Rhodopsin_dom_fungi"/>
</dbReference>
<comment type="similarity">
    <text evidence="5">Belongs to the SAT4 family.</text>
</comment>
<feature type="transmembrane region" description="Helical" evidence="7">
    <location>
        <begin position="226"/>
        <end position="246"/>
    </location>
</feature>
<organism evidence="9 10">
    <name type="scientific">Remersonia thermophila</name>
    <dbReference type="NCBI Taxonomy" id="72144"/>
    <lineage>
        <taxon>Eukaryota</taxon>
        <taxon>Fungi</taxon>
        <taxon>Dikarya</taxon>
        <taxon>Ascomycota</taxon>
        <taxon>Pezizomycotina</taxon>
        <taxon>Sordariomycetes</taxon>
        <taxon>Sordariomycetidae</taxon>
        <taxon>Sordariales</taxon>
        <taxon>Sordariales incertae sedis</taxon>
        <taxon>Remersonia</taxon>
    </lineage>
</organism>
<evidence type="ECO:0000256" key="3">
    <source>
        <dbReference type="ARBA" id="ARBA00022989"/>
    </source>
</evidence>
<dbReference type="GeneID" id="98124115"/>
<dbReference type="RefSeq" id="XP_070867005.1">
    <property type="nucleotide sequence ID" value="XM_071009471.1"/>
</dbReference>
<gene>
    <name evidence="9" type="ORF">VTJ83DRAFT_3124</name>
</gene>
<feature type="region of interest" description="Disordered" evidence="6">
    <location>
        <begin position="292"/>
        <end position="330"/>
    </location>
</feature>
<dbReference type="PANTHER" id="PTHR33048:SF162">
    <property type="entry name" value="SATRATOXIN BIOSYNTHESIS SC1 CLUSTER PROTEIN 4"/>
    <property type="match status" value="1"/>
</dbReference>
<feature type="transmembrane region" description="Helical" evidence="7">
    <location>
        <begin position="19"/>
        <end position="36"/>
    </location>
</feature>
<protein>
    <recommendedName>
        <fullName evidence="8">Rhodopsin domain-containing protein</fullName>
    </recommendedName>
</protein>
<evidence type="ECO:0000256" key="2">
    <source>
        <dbReference type="ARBA" id="ARBA00022692"/>
    </source>
</evidence>
<evidence type="ECO:0000256" key="5">
    <source>
        <dbReference type="ARBA" id="ARBA00038359"/>
    </source>
</evidence>
<evidence type="ECO:0000313" key="10">
    <source>
        <dbReference type="Proteomes" id="UP001600064"/>
    </source>
</evidence>
<feature type="transmembrane region" description="Helical" evidence="7">
    <location>
        <begin position="110"/>
        <end position="132"/>
    </location>
</feature>
<feature type="region of interest" description="Disordered" evidence="6">
    <location>
        <begin position="365"/>
        <end position="386"/>
    </location>
</feature>